<proteinExistence type="predicted"/>
<feature type="domain" description="DSBA-like thioredoxin" evidence="1">
    <location>
        <begin position="5"/>
        <end position="190"/>
    </location>
</feature>
<dbReference type="InterPro" id="IPR036249">
    <property type="entry name" value="Thioredoxin-like_sf"/>
</dbReference>
<accession>Q1EHZ4</accession>
<sequence>MAAAVEFYFDFSSPYGYLAAQRIDEVVEKYGREVAWKPFLLGALFKTTGSQPLLDIPLKGDYARHDLARSARRFDIPFVLPEAFPFMSVAACRATYWLAERDAEDAKELAAALFDAAFGAGQSISRPEEVAEIAAELGHDADQVRAAVQDQRIKDLLRREVDAAIAKGVFGSPYIIVDGEPFWGVDRLGDVALWLETGGW</sequence>
<dbReference type="GO" id="GO:0004364">
    <property type="term" value="F:glutathione transferase activity"/>
    <property type="evidence" value="ECO:0007669"/>
    <property type="project" value="TreeGrafter"/>
</dbReference>
<dbReference type="PANTHER" id="PTHR42943">
    <property type="entry name" value="GLUTATHIONE S-TRANSFERASE KAPPA"/>
    <property type="match status" value="1"/>
</dbReference>
<dbReference type="InterPro" id="IPR014440">
    <property type="entry name" value="HCCAis_GSTk"/>
</dbReference>
<dbReference type="GO" id="GO:0006749">
    <property type="term" value="P:glutathione metabolic process"/>
    <property type="evidence" value="ECO:0007669"/>
    <property type="project" value="TreeGrafter"/>
</dbReference>
<organism evidence="2">
    <name type="scientific">uncultured organism</name>
    <dbReference type="NCBI Taxonomy" id="155900"/>
    <lineage>
        <taxon>unclassified sequences</taxon>
        <taxon>environmental samples</taxon>
    </lineage>
</organism>
<protein>
    <submittedName>
        <fullName evidence="2">DSBA oxidoreductase</fullName>
    </submittedName>
</protein>
<dbReference type="EMBL" id="AM270418">
    <property type="protein sequence ID" value="CAK32545.1"/>
    <property type="molecule type" value="Genomic_DNA"/>
</dbReference>
<reference evidence="2" key="1">
    <citation type="submission" date="2006-06" db="EMBL/GenBank/DDBJ databases">
        <title>Construction and analysis of a metagenomic library from a deep-sea sediment of east Pacific nodule Province.</title>
        <authorList>
            <person name="Xu M."/>
            <person name="Xiao X."/>
            <person name="Wang F."/>
        </authorList>
    </citation>
    <scope>NUCLEOTIDE SEQUENCE</scope>
</reference>
<dbReference type="GO" id="GO:0004602">
    <property type="term" value="F:glutathione peroxidase activity"/>
    <property type="evidence" value="ECO:0007669"/>
    <property type="project" value="TreeGrafter"/>
</dbReference>
<dbReference type="GO" id="GO:1901170">
    <property type="term" value="P:naphthalene catabolic process"/>
    <property type="evidence" value="ECO:0007669"/>
    <property type="project" value="InterPro"/>
</dbReference>
<dbReference type="GO" id="GO:0018845">
    <property type="term" value="F:2-hydroxychromene-2-carboxylate isomerase activity"/>
    <property type="evidence" value="ECO:0007669"/>
    <property type="project" value="InterPro"/>
</dbReference>
<dbReference type="InterPro" id="IPR001853">
    <property type="entry name" value="DSBA-like_thioredoxin_dom"/>
</dbReference>
<dbReference type="SUPFAM" id="SSF52833">
    <property type="entry name" value="Thioredoxin-like"/>
    <property type="match status" value="1"/>
</dbReference>
<dbReference type="AlphaFoldDB" id="Q1EHZ4"/>
<evidence type="ECO:0000259" key="1">
    <source>
        <dbReference type="Pfam" id="PF01323"/>
    </source>
</evidence>
<dbReference type="InterPro" id="IPR051924">
    <property type="entry name" value="GST_Kappa/NadH"/>
</dbReference>
<dbReference type="PIRSF" id="PIRSF006386">
    <property type="entry name" value="HCCAis_GSTk"/>
    <property type="match status" value="1"/>
</dbReference>
<dbReference type="Pfam" id="PF01323">
    <property type="entry name" value="DSBA"/>
    <property type="match status" value="1"/>
</dbReference>
<gene>
    <name evidence="2" type="ORF">10D02-11</name>
</gene>
<evidence type="ECO:0000313" key="2">
    <source>
        <dbReference type="EMBL" id="CAK32545.1"/>
    </source>
</evidence>
<dbReference type="Gene3D" id="3.40.30.10">
    <property type="entry name" value="Glutaredoxin"/>
    <property type="match status" value="1"/>
</dbReference>
<dbReference type="CDD" id="cd03022">
    <property type="entry name" value="DsbA_HCCA_Iso"/>
    <property type="match status" value="1"/>
</dbReference>
<dbReference type="InterPro" id="IPR044087">
    <property type="entry name" value="NahD-like"/>
</dbReference>
<name>Q1EHZ4_9ZZZZ</name>
<dbReference type="PANTHER" id="PTHR42943:SF2">
    <property type="entry name" value="GLUTATHIONE S-TRANSFERASE KAPPA 1"/>
    <property type="match status" value="1"/>
</dbReference>